<accession>A0AA46PEJ5</accession>
<dbReference type="EMBL" id="CP107027">
    <property type="protein sequence ID" value="UYG96633.1"/>
    <property type="molecule type" value="Genomic_DNA"/>
</dbReference>
<gene>
    <name evidence="2" type="ORF">OD459_06275</name>
</gene>
<protein>
    <submittedName>
        <fullName evidence="2">Uncharacterized protein</fullName>
    </submittedName>
</protein>
<dbReference type="Proteomes" id="UP001163104">
    <property type="component" value="Chromosome"/>
</dbReference>
<proteinExistence type="predicted"/>
<dbReference type="RefSeq" id="WP_048008044.1">
    <property type="nucleotide sequence ID" value="NZ_CP107027.1"/>
</dbReference>
<sequence>MNEHYKKFSIDPYLQSELGKLKYENIILKAQFDSAVSQNKELQQKIQELENKLIESKEVEDAEEPKN</sequence>
<organism evidence="2 3">
    <name type="scientific">Cytobacillus firmus</name>
    <name type="common">Bacillus firmus</name>
    <dbReference type="NCBI Taxonomy" id="1399"/>
    <lineage>
        <taxon>Bacteria</taxon>
        <taxon>Bacillati</taxon>
        <taxon>Bacillota</taxon>
        <taxon>Bacilli</taxon>
        <taxon>Bacillales</taxon>
        <taxon>Bacillaceae</taxon>
        <taxon>Cytobacillus</taxon>
    </lineage>
</organism>
<name>A0AA46PEJ5_CYTFI</name>
<evidence type="ECO:0000256" key="1">
    <source>
        <dbReference type="SAM" id="Coils"/>
    </source>
</evidence>
<reference evidence="2" key="1">
    <citation type="submission" date="2022-10" db="EMBL/GenBank/DDBJ databases">
        <title>Mechanism of multi-heavy metal repair in Cytobacillus Firmus M7.</title>
        <authorList>
            <person name="Li X."/>
            <person name="Yu C."/>
        </authorList>
    </citation>
    <scope>NUCLEOTIDE SEQUENCE</scope>
    <source>
        <strain evidence="2">M7</strain>
    </source>
</reference>
<keyword evidence="1" id="KW-0175">Coiled coil</keyword>
<dbReference type="AlphaFoldDB" id="A0AA46PEJ5"/>
<feature type="coiled-coil region" evidence="1">
    <location>
        <begin position="32"/>
        <end position="62"/>
    </location>
</feature>
<evidence type="ECO:0000313" key="2">
    <source>
        <dbReference type="EMBL" id="UYG96633.1"/>
    </source>
</evidence>
<evidence type="ECO:0000313" key="3">
    <source>
        <dbReference type="Proteomes" id="UP001163104"/>
    </source>
</evidence>